<sequence length="163" mass="18279">MTASLRLHPAAVQELIEHVRQYGQQDVETGGLLITRPRDSEVVVLALAGEKGIRREEGLFVITMPALDELFSYAEGNDLQVRAMIHSHKRRAFMSVTDRTAGLNIRGFVSAIIPTYDHPPPDPNRWGWWRHEGDWHPTAPAVVDFSLPLPQIVVFDAGGVRDH</sequence>
<dbReference type="SUPFAM" id="SSF102712">
    <property type="entry name" value="JAB1/MPN domain"/>
    <property type="match status" value="1"/>
</dbReference>
<name>A0ABP4BWG9_9ACTN</name>
<protein>
    <recommendedName>
        <fullName evidence="3">JAB domain-containing protein</fullName>
    </recommendedName>
</protein>
<dbReference type="EMBL" id="BAAAHH010000017">
    <property type="protein sequence ID" value="GAA0956047.1"/>
    <property type="molecule type" value="Genomic_DNA"/>
</dbReference>
<reference evidence="2" key="1">
    <citation type="journal article" date="2019" name="Int. J. Syst. Evol. Microbiol.">
        <title>The Global Catalogue of Microorganisms (GCM) 10K type strain sequencing project: providing services to taxonomists for standard genome sequencing and annotation.</title>
        <authorList>
            <consortium name="The Broad Institute Genomics Platform"/>
            <consortium name="The Broad Institute Genome Sequencing Center for Infectious Disease"/>
            <person name="Wu L."/>
            <person name="Ma J."/>
        </authorList>
    </citation>
    <scope>NUCLEOTIDE SEQUENCE [LARGE SCALE GENOMIC DNA]</scope>
    <source>
        <strain evidence="2">JCM 10696</strain>
    </source>
</reference>
<organism evidence="1 2">
    <name type="scientific">Actinocorallia libanotica</name>
    <dbReference type="NCBI Taxonomy" id="46162"/>
    <lineage>
        <taxon>Bacteria</taxon>
        <taxon>Bacillati</taxon>
        <taxon>Actinomycetota</taxon>
        <taxon>Actinomycetes</taxon>
        <taxon>Streptosporangiales</taxon>
        <taxon>Thermomonosporaceae</taxon>
        <taxon>Actinocorallia</taxon>
    </lineage>
</organism>
<proteinExistence type="predicted"/>
<comment type="caution">
    <text evidence="1">The sequence shown here is derived from an EMBL/GenBank/DDBJ whole genome shotgun (WGS) entry which is preliminary data.</text>
</comment>
<gene>
    <name evidence="1" type="ORF">GCM10009550_41640</name>
</gene>
<dbReference type="Gene3D" id="3.40.140.10">
    <property type="entry name" value="Cytidine Deaminase, domain 2"/>
    <property type="match status" value="1"/>
</dbReference>
<evidence type="ECO:0000313" key="1">
    <source>
        <dbReference type="EMBL" id="GAA0956047.1"/>
    </source>
</evidence>
<evidence type="ECO:0000313" key="2">
    <source>
        <dbReference type="Proteomes" id="UP001500665"/>
    </source>
</evidence>
<dbReference type="RefSeq" id="WP_344242541.1">
    <property type="nucleotide sequence ID" value="NZ_BAAAHH010000017.1"/>
</dbReference>
<evidence type="ECO:0008006" key="3">
    <source>
        <dbReference type="Google" id="ProtNLM"/>
    </source>
</evidence>
<dbReference type="Proteomes" id="UP001500665">
    <property type="component" value="Unassembled WGS sequence"/>
</dbReference>
<accession>A0ABP4BWG9</accession>
<keyword evidence="2" id="KW-1185">Reference proteome</keyword>